<dbReference type="InterPro" id="IPR022059">
    <property type="entry name" value="DUF3615"/>
</dbReference>
<dbReference type="GO" id="GO:0030136">
    <property type="term" value="C:clathrin-coated vesicle"/>
    <property type="evidence" value="ECO:0007669"/>
    <property type="project" value="InterPro"/>
</dbReference>
<feature type="compositionally biased region" description="Low complexity" evidence="1">
    <location>
        <begin position="252"/>
        <end position="267"/>
    </location>
</feature>
<evidence type="ECO:0000259" key="3">
    <source>
        <dbReference type="Pfam" id="PF07651"/>
    </source>
</evidence>
<evidence type="ECO:0000259" key="2">
    <source>
        <dbReference type="Pfam" id="PF03725"/>
    </source>
</evidence>
<dbReference type="InterPro" id="IPR027408">
    <property type="entry name" value="PNPase/RNase_PH_dom_sf"/>
</dbReference>
<dbReference type="InterPro" id="IPR036345">
    <property type="entry name" value="ExoRNase_PH_dom2_sf"/>
</dbReference>
<dbReference type="EnsemblPlants" id="Zm00001eb358540_T001">
    <property type="protein sequence ID" value="Zm00001eb358540_P001"/>
    <property type="gene ID" value="Zm00001eb358540"/>
</dbReference>
<dbReference type="Pfam" id="PF12274">
    <property type="entry name" value="DUF3615"/>
    <property type="match status" value="1"/>
</dbReference>
<name>A0A804QSY5_MAIZE</name>
<dbReference type="InParanoid" id="A0A804QSY5"/>
<reference evidence="5" key="2">
    <citation type="submission" date="2019-07" db="EMBL/GenBank/DDBJ databases">
        <authorList>
            <person name="Seetharam A."/>
            <person name="Woodhouse M."/>
            <person name="Cannon E."/>
        </authorList>
    </citation>
    <scope>NUCLEOTIDE SEQUENCE [LARGE SCALE GENOMIC DNA]</scope>
    <source>
        <strain evidence="5">cv. B73</strain>
    </source>
</reference>
<evidence type="ECO:0000259" key="4">
    <source>
        <dbReference type="Pfam" id="PF12274"/>
    </source>
</evidence>
<reference evidence="5" key="3">
    <citation type="submission" date="2021-05" db="UniProtKB">
        <authorList>
            <consortium name="EnsemblPlants"/>
        </authorList>
    </citation>
    <scope>IDENTIFICATION</scope>
    <source>
        <strain evidence="5">cv. B73</strain>
    </source>
</reference>
<feature type="domain" description="DUF3615" evidence="4">
    <location>
        <begin position="330"/>
        <end position="427"/>
    </location>
</feature>
<sequence length="476" mass="52214">MKTQVVTTQRQLMRDLEVLPLEEATASAKSMNVNGACQRGKLLRFLEQVALESGRIQTAINDVILNLFDKFFEMQRNDIIRALNMYKREIEQHHVRTERHECSGRWTVTCAPTNTAMAEVASRVLGVIEESGGGGGAATKCFFGDVVLFGNKDRMAVLDPTYKEEAVMAGRMTAIVNSNGDVCAIQKAGGEAQSNRHAVLGASESRPDLILTGHKENEEFALAMCPAEPYVLSGGKDKSVVLWSIQDHISALGDSSSSPGASGSKQSVKTANEKESPKLILEVYFMDMTTQLKMFSSTLPGISATSSKFPRFSTLSPTTMPGTLYGGEFDAVKPLKQSRVGFRGQAWFHINFWARPRSSSSNNKTIKRFFAEVHYKPTSISSPSSSSSSLAITAVPIVQICIIIEEPLSQYRRSCAFCPSYRDILHPKGCRKVVCGNDKDLFEQRLDPCCCTGMGIGKMPFTARPDMSAFLNISPK</sequence>
<feature type="region of interest" description="Disordered" evidence="1">
    <location>
        <begin position="252"/>
        <end position="273"/>
    </location>
</feature>
<dbReference type="Gene3D" id="3.30.230.70">
    <property type="entry name" value="GHMP Kinase, N-terminal domain"/>
    <property type="match status" value="1"/>
</dbReference>
<dbReference type="GO" id="GO:0005545">
    <property type="term" value="F:1-phosphatidylinositol binding"/>
    <property type="evidence" value="ECO:0007669"/>
    <property type="project" value="InterPro"/>
</dbReference>
<dbReference type="InterPro" id="IPR015847">
    <property type="entry name" value="ExoRNase_PH_dom2"/>
</dbReference>
<reference evidence="6" key="1">
    <citation type="journal article" date="2009" name="Science">
        <title>The B73 maize genome: complexity, diversity, and dynamics.</title>
        <authorList>
            <person name="Schnable P.S."/>
            <person name="Ware D."/>
            <person name="Fulton R.S."/>
            <person name="Stein J.C."/>
            <person name="Wei F."/>
            <person name="Pasternak S."/>
            <person name="Liang C."/>
            <person name="Zhang J."/>
            <person name="Fulton L."/>
            <person name="Graves T.A."/>
            <person name="Minx P."/>
            <person name="Reily A.D."/>
            <person name="Courtney L."/>
            <person name="Kruchowski S.S."/>
            <person name="Tomlinson C."/>
            <person name="Strong C."/>
            <person name="Delehaunty K."/>
            <person name="Fronick C."/>
            <person name="Courtney B."/>
            <person name="Rock S.M."/>
            <person name="Belter E."/>
            <person name="Du F."/>
            <person name="Kim K."/>
            <person name="Abbott R.M."/>
            <person name="Cotton M."/>
            <person name="Levy A."/>
            <person name="Marchetto P."/>
            <person name="Ochoa K."/>
            <person name="Jackson S.M."/>
            <person name="Gillam B."/>
            <person name="Chen W."/>
            <person name="Yan L."/>
            <person name="Higginbotham J."/>
            <person name="Cardenas M."/>
            <person name="Waligorski J."/>
            <person name="Applebaum E."/>
            <person name="Phelps L."/>
            <person name="Falcone J."/>
            <person name="Kanchi K."/>
            <person name="Thane T."/>
            <person name="Scimone A."/>
            <person name="Thane N."/>
            <person name="Henke J."/>
            <person name="Wang T."/>
            <person name="Ruppert J."/>
            <person name="Shah N."/>
            <person name="Rotter K."/>
            <person name="Hodges J."/>
            <person name="Ingenthron E."/>
            <person name="Cordes M."/>
            <person name="Kohlberg S."/>
            <person name="Sgro J."/>
            <person name="Delgado B."/>
            <person name="Mead K."/>
            <person name="Chinwalla A."/>
            <person name="Leonard S."/>
            <person name="Crouse K."/>
            <person name="Collura K."/>
            <person name="Kudrna D."/>
            <person name="Currie J."/>
            <person name="He R."/>
            <person name="Angelova A."/>
            <person name="Rajasekar S."/>
            <person name="Mueller T."/>
            <person name="Lomeli R."/>
            <person name="Scara G."/>
            <person name="Ko A."/>
            <person name="Delaney K."/>
            <person name="Wissotski M."/>
            <person name="Lopez G."/>
            <person name="Campos D."/>
            <person name="Braidotti M."/>
            <person name="Ashley E."/>
            <person name="Golser W."/>
            <person name="Kim H."/>
            <person name="Lee S."/>
            <person name="Lin J."/>
            <person name="Dujmic Z."/>
            <person name="Kim W."/>
            <person name="Talag J."/>
            <person name="Zuccolo A."/>
            <person name="Fan C."/>
            <person name="Sebastian A."/>
            <person name="Kramer M."/>
            <person name="Spiegel L."/>
            <person name="Nascimento L."/>
            <person name="Zutavern T."/>
            <person name="Miller B."/>
            <person name="Ambroise C."/>
            <person name="Muller S."/>
            <person name="Spooner W."/>
            <person name="Narechania A."/>
            <person name="Ren L."/>
            <person name="Wei S."/>
            <person name="Kumari S."/>
            <person name="Faga B."/>
            <person name="Levy M.J."/>
            <person name="McMahan L."/>
            <person name="Van Buren P."/>
            <person name="Vaughn M.W."/>
            <person name="Ying K."/>
            <person name="Yeh C.-T."/>
            <person name="Emrich S.J."/>
            <person name="Jia Y."/>
            <person name="Kalyanaraman A."/>
            <person name="Hsia A.-P."/>
            <person name="Barbazuk W.B."/>
            <person name="Baucom R.S."/>
            <person name="Brutnell T.P."/>
            <person name="Carpita N.C."/>
            <person name="Chaparro C."/>
            <person name="Chia J.-M."/>
            <person name="Deragon J.-M."/>
            <person name="Estill J.C."/>
            <person name="Fu Y."/>
            <person name="Jeddeloh J.A."/>
            <person name="Han Y."/>
            <person name="Lee H."/>
            <person name="Li P."/>
            <person name="Lisch D.R."/>
            <person name="Liu S."/>
            <person name="Liu Z."/>
            <person name="Nagel D.H."/>
            <person name="McCann M.C."/>
            <person name="SanMiguel P."/>
            <person name="Myers A.M."/>
            <person name="Nettleton D."/>
            <person name="Nguyen J."/>
            <person name="Penning B.W."/>
            <person name="Ponnala L."/>
            <person name="Schneider K.L."/>
            <person name="Schwartz D.C."/>
            <person name="Sharma A."/>
            <person name="Soderlund C."/>
            <person name="Springer N.M."/>
            <person name="Sun Q."/>
            <person name="Wang H."/>
            <person name="Waterman M."/>
            <person name="Westerman R."/>
            <person name="Wolfgruber T.K."/>
            <person name="Yang L."/>
            <person name="Yu Y."/>
            <person name="Zhang L."/>
            <person name="Zhou S."/>
            <person name="Zhu Q."/>
            <person name="Bennetzen J.L."/>
            <person name="Dawe R.K."/>
            <person name="Jiang J."/>
            <person name="Jiang N."/>
            <person name="Presting G.G."/>
            <person name="Wessler S.R."/>
            <person name="Aluru S."/>
            <person name="Martienssen R.A."/>
            <person name="Clifton S.W."/>
            <person name="McCombie W.R."/>
            <person name="Wing R.A."/>
            <person name="Wilson R.K."/>
        </authorList>
    </citation>
    <scope>NUCLEOTIDE SEQUENCE [LARGE SCALE GENOMIC DNA]</scope>
    <source>
        <strain evidence="6">cv. B73</strain>
    </source>
</reference>
<dbReference type="PANTHER" id="PTHR34710:SF10">
    <property type="entry name" value="EXPRESSED PROTEIN"/>
    <property type="match status" value="1"/>
</dbReference>
<proteinExistence type="predicted"/>
<protein>
    <submittedName>
        <fullName evidence="5">Uncharacterized protein</fullName>
    </submittedName>
</protein>
<dbReference type="GO" id="GO:0030276">
    <property type="term" value="F:clathrin binding"/>
    <property type="evidence" value="ECO:0007669"/>
    <property type="project" value="InterPro"/>
</dbReference>
<dbReference type="Pfam" id="PF03725">
    <property type="entry name" value="RNase_PH_C"/>
    <property type="match status" value="1"/>
</dbReference>
<organism evidence="5 6">
    <name type="scientific">Zea mays</name>
    <name type="common">Maize</name>
    <dbReference type="NCBI Taxonomy" id="4577"/>
    <lineage>
        <taxon>Eukaryota</taxon>
        <taxon>Viridiplantae</taxon>
        <taxon>Streptophyta</taxon>
        <taxon>Embryophyta</taxon>
        <taxon>Tracheophyta</taxon>
        <taxon>Spermatophyta</taxon>
        <taxon>Magnoliopsida</taxon>
        <taxon>Liliopsida</taxon>
        <taxon>Poales</taxon>
        <taxon>Poaceae</taxon>
        <taxon>PACMAD clade</taxon>
        <taxon>Panicoideae</taxon>
        <taxon>Andropogonodae</taxon>
        <taxon>Andropogoneae</taxon>
        <taxon>Tripsacinae</taxon>
        <taxon>Zea</taxon>
    </lineage>
</organism>
<dbReference type="Gramene" id="Zm00001eb358540_T001">
    <property type="protein sequence ID" value="Zm00001eb358540_P001"/>
    <property type="gene ID" value="Zm00001eb358540"/>
</dbReference>
<dbReference type="PANTHER" id="PTHR34710">
    <property type="entry name" value="OS03G0834100 PROTEIN"/>
    <property type="match status" value="1"/>
</dbReference>
<evidence type="ECO:0000256" key="1">
    <source>
        <dbReference type="SAM" id="MobiDB-lite"/>
    </source>
</evidence>
<keyword evidence="6" id="KW-1185">Reference proteome</keyword>
<dbReference type="Proteomes" id="UP000007305">
    <property type="component" value="Chromosome 8"/>
</dbReference>
<dbReference type="Gene3D" id="1.20.58.150">
    <property type="entry name" value="ANTH domain"/>
    <property type="match status" value="1"/>
</dbReference>
<evidence type="ECO:0000313" key="5">
    <source>
        <dbReference type="EnsemblPlants" id="Zm00001eb358540_P001"/>
    </source>
</evidence>
<evidence type="ECO:0000313" key="6">
    <source>
        <dbReference type="Proteomes" id="UP000007305"/>
    </source>
</evidence>
<dbReference type="GO" id="GO:0048268">
    <property type="term" value="P:clathrin coat assembly"/>
    <property type="evidence" value="ECO:0007669"/>
    <property type="project" value="InterPro"/>
</dbReference>
<accession>A0A804QSY5</accession>
<dbReference type="AlphaFoldDB" id="A0A804QSY5"/>
<dbReference type="SUPFAM" id="SSF89009">
    <property type="entry name" value="GAT-like domain"/>
    <property type="match status" value="1"/>
</dbReference>
<dbReference type="InterPro" id="IPR014712">
    <property type="entry name" value="ANTH_dom_sf"/>
</dbReference>
<dbReference type="InterPro" id="IPR011417">
    <property type="entry name" value="ANTH_dom"/>
</dbReference>
<feature type="domain" description="Exoribonuclease phosphorolytic" evidence="2">
    <location>
        <begin position="148"/>
        <end position="191"/>
    </location>
</feature>
<dbReference type="SUPFAM" id="SSF55666">
    <property type="entry name" value="Ribonuclease PH domain 2-like"/>
    <property type="match status" value="1"/>
</dbReference>
<feature type="domain" description="AP180 N-terminal homology (ANTH)" evidence="3">
    <location>
        <begin position="46"/>
        <end position="94"/>
    </location>
</feature>
<dbReference type="Pfam" id="PF07651">
    <property type="entry name" value="ANTH"/>
    <property type="match status" value="1"/>
</dbReference>